<dbReference type="PANTHER" id="PTHR33525:SF3">
    <property type="entry name" value="RIBONUCLEASE Y"/>
    <property type="match status" value="1"/>
</dbReference>
<dbReference type="SUPFAM" id="SSF109604">
    <property type="entry name" value="HD-domain/PDEase-like"/>
    <property type="match status" value="1"/>
</dbReference>
<evidence type="ECO:0000259" key="1">
    <source>
        <dbReference type="PROSITE" id="PS51833"/>
    </source>
</evidence>
<dbReference type="Pfam" id="PF08668">
    <property type="entry name" value="HDOD"/>
    <property type="match status" value="1"/>
</dbReference>
<dbReference type="HOGENOM" id="CLU_048246_1_0_6"/>
<proteinExistence type="predicted"/>
<organism evidence="2 3">
    <name type="scientific">Halothiobacillus neapolitanus (strain ATCC 23641 / DSM 15147 / CIP 104769 / NCIMB 8539 / c2)</name>
    <name type="common">Thiobacillus neapolitanus</name>
    <dbReference type="NCBI Taxonomy" id="555778"/>
    <lineage>
        <taxon>Bacteria</taxon>
        <taxon>Pseudomonadati</taxon>
        <taxon>Pseudomonadota</taxon>
        <taxon>Gammaproteobacteria</taxon>
        <taxon>Chromatiales</taxon>
        <taxon>Halothiobacillaceae</taxon>
        <taxon>Halothiobacillus</taxon>
    </lineage>
</organism>
<evidence type="ECO:0000313" key="3">
    <source>
        <dbReference type="Proteomes" id="UP000009102"/>
    </source>
</evidence>
<dbReference type="PROSITE" id="PS51833">
    <property type="entry name" value="HDOD"/>
    <property type="match status" value="1"/>
</dbReference>
<feature type="domain" description="HDOD" evidence="1">
    <location>
        <begin position="21"/>
        <end position="208"/>
    </location>
</feature>
<name>D0KZM4_HALNC</name>
<dbReference type="eggNOG" id="COG1639">
    <property type="taxonomic scope" value="Bacteria"/>
</dbReference>
<dbReference type="AlphaFoldDB" id="D0KZM4"/>
<dbReference type="Gene3D" id="1.10.3210.10">
    <property type="entry name" value="Hypothetical protein af1432"/>
    <property type="match status" value="1"/>
</dbReference>
<accession>D0KZM4</accession>
<dbReference type="InterPro" id="IPR013976">
    <property type="entry name" value="HDOD"/>
</dbReference>
<dbReference type="PANTHER" id="PTHR33525">
    <property type="match status" value="1"/>
</dbReference>
<protein>
    <submittedName>
        <fullName evidence="2">Putative signal transduction protein</fullName>
    </submittedName>
</protein>
<dbReference type="KEGG" id="hna:Hneap_1061"/>
<dbReference type="EMBL" id="CP001801">
    <property type="protein sequence ID" value="ACX95897.1"/>
    <property type="molecule type" value="Genomic_DNA"/>
</dbReference>
<dbReference type="Proteomes" id="UP000009102">
    <property type="component" value="Chromosome"/>
</dbReference>
<sequence>MVNPALEQAIINKIMEKGIALPVLPDVAIRSRRVAEQPDSTIQDLVDVVAQDPAIAARLIQVANSAMYRGVQKIDGLHQVITRLGMRTVSQLIVSLSTQQLFKANHAVIKKAMQEHWSFSAQIAALAHRIAREYTKLDVDQALLAGLLHGVGGIPVIVVAEDIPKLQEAPALLNELVMNLQPRLGAKIVQAWDFPPMYEDVVREANNLNYTHEGPANHADVVIAAIAQAKGLTETPDGKPIPAAEKLGLDLSVSLIDQEIDDAIRALSAGF</sequence>
<reference evidence="2 3" key="1">
    <citation type="submission" date="2009-10" db="EMBL/GenBank/DDBJ databases">
        <title>Complete sequence of Halothiobacillus neapolitanus c2.</title>
        <authorList>
            <consortium name="US DOE Joint Genome Institute"/>
            <person name="Lucas S."/>
            <person name="Copeland A."/>
            <person name="Lapidus A."/>
            <person name="Glavina del Rio T."/>
            <person name="Tice H."/>
            <person name="Bruce D."/>
            <person name="Goodwin L."/>
            <person name="Pitluck S."/>
            <person name="Davenport K."/>
            <person name="Brettin T."/>
            <person name="Detter J.C."/>
            <person name="Han C."/>
            <person name="Tapia R."/>
            <person name="Larimer F."/>
            <person name="Land M."/>
            <person name="Hauser L."/>
            <person name="Kyrpides N."/>
            <person name="Mikhailova N."/>
            <person name="Kerfeld C."/>
            <person name="Cannon G."/>
            <person name="Heinhort S."/>
        </authorList>
    </citation>
    <scope>NUCLEOTIDE SEQUENCE [LARGE SCALE GENOMIC DNA]</scope>
    <source>
        <strain evidence="3">ATCC 23641 / c2</strain>
    </source>
</reference>
<evidence type="ECO:0000313" key="2">
    <source>
        <dbReference type="EMBL" id="ACX95897.1"/>
    </source>
</evidence>
<dbReference type="STRING" id="555778.Hneap_1061"/>
<dbReference type="RefSeq" id="WP_012823933.1">
    <property type="nucleotide sequence ID" value="NC_013422.1"/>
</dbReference>
<gene>
    <name evidence="2" type="ordered locus">Hneap_1061</name>
</gene>
<dbReference type="InterPro" id="IPR052340">
    <property type="entry name" value="RNase_Y/CdgJ"/>
</dbReference>
<keyword evidence="3" id="KW-1185">Reference proteome</keyword>